<reference evidence="2" key="4">
    <citation type="submission" date="2019-03" db="UniProtKB">
        <authorList>
            <consortium name="EnsemblPlants"/>
        </authorList>
    </citation>
    <scope>IDENTIFICATION</scope>
</reference>
<feature type="chain" id="PRO_5019159208" evidence="1">
    <location>
        <begin position="22"/>
        <end position="112"/>
    </location>
</feature>
<reference evidence="2" key="5">
    <citation type="journal article" date="2021" name="G3 (Bethesda)">
        <title>Aegilops tauschii genome assembly Aet v5.0 features greater sequence contiguity and improved annotation.</title>
        <authorList>
            <person name="Wang L."/>
            <person name="Zhu T."/>
            <person name="Rodriguez J.C."/>
            <person name="Deal K.R."/>
            <person name="Dubcovsky J."/>
            <person name="McGuire P.E."/>
            <person name="Lux T."/>
            <person name="Spannagl M."/>
            <person name="Mayer K.F.X."/>
            <person name="Baldrich P."/>
            <person name="Meyers B.C."/>
            <person name="Huo N."/>
            <person name="Gu Y.Q."/>
            <person name="Zhou H."/>
            <person name="Devos K.M."/>
            <person name="Bennetzen J.L."/>
            <person name="Unver T."/>
            <person name="Budak H."/>
            <person name="Gulick P.J."/>
            <person name="Galiba G."/>
            <person name="Kalapos B."/>
            <person name="Nelson D.R."/>
            <person name="Li P."/>
            <person name="You F.M."/>
            <person name="Luo M.C."/>
            <person name="Dvorak J."/>
        </authorList>
    </citation>
    <scope>NUCLEOTIDE SEQUENCE [LARGE SCALE GENOMIC DNA]</scope>
    <source>
        <strain evidence="2">cv. AL8/78</strain>
    </source>
</reference>
<sequence>TIHLPLCLFCSLFCVLSYCRSLLLPYLAPDRSSVSTLLSVALRRGPLPYLDSFSFRCLHFTPSVLCGILHHLLLPLPDMWYDLISLVEEKRRGRGRSIIYGQLQEFMYVALL</sequence>
<dbReference type="AlphaFoldDB" id="A0A452YI63"/>
<name>A0A452YI63_AEGTS</name>
<evidence type="ECO:0000313" key="2">
    <source>
        <dbReference type="EnsemblPlants" id="AET1Gv20421900.17"/>
    </source>
</evidence>
<reference evidence="2" key="3">
    <citation type="journal article" date="2017" name="Nature">
        <title>Genome sequence of the progenitor of the wheat D genome Aegilops tauschii.</title>
        <authorList>
            <person name="Luo M.C."/>
            <person name="Gu Y.Q."/>
            <person name="Puiu D."/>
            <person name="Wang H."/>
            <person name="Twardziok S.O."/>
            <person name="Deal K.R."/>
            <person name="Huo N."/>
            <person name="Zhu T."/>
            <person name="Wang L."/>
            <person name="Wang Y."/>
            <person name="McGuire P.E."/>
            <person name="Liu S."/>
            <person name="Long H."/>
            <person name="Ramasamy R.K."/>
            <person name="Rodriguez J.C."/>
            <person name="Van S.L."/>
            <person name="Yuan L."/>
            <person name="Wang Z."/>
            <person name="Xia Z."/>
            <person name="Xiao L."/>
            <person name="Anderson O.D."/>
            <person name="Ouyang S."/>
            <person name="Liang Y."/>
            <person name="Zimin A.V."/>
            <person name="Pertea G."/>
            <person name="Qi P."/>
            <person name="Bennetzen J.L."/>
            <person name="Dai X."/>
            <person name="Dawson M.W."/>
            <person name="Muller H.G."/>
            <person name="Kugler K."/>
            <person name="Rivarola-Duarte L."/>
            <person name="Spannagl M."/>
            <person name="Mayer K.F.X."/>
            <person name="Lu F.H."/>
            <person name="Bevan M.W."/>
            <person name="Leroy P."/>
            <person name="Li P."/>
            <person name="You F.M."/>
            <person name="Sun Q."/>
            <person name="Liu Z."/>
            <person name="Lyons E."/>
            <person name="Wicker T."/>
            <person name="Salzberg S.L."/>
            <person name="Devos K.M."/>
            <person name="Dvorak J."/>
        </authorList>
    </citation>
    <scope>NUCLEOTIDE SEQUENCE [LARGE SCALE GENOMIC DNA]</scope>
    <source>
        <strain evidence="2">cv. AL8/78</strain>
    </source>
</reference>
<evidence type="ECO:0000313" key="3">
    <source>
        <dbReference type="Proteomes" id="UP000015105"/>
    </source>
</evidence>
<dbReference type="EnsemblPlants" id="AET1Gv20421900.17">
    <property type="protein sequence ID" value="AET1Gv20421900.17"/>
    <property type="gene ID" value="AET1Gv20421900"/>
</dbReference>
<keyword evidence="1" id="KW-0732">Signal</keyword>
<reference evidence="3" key="1">
    <citation type="journal article" date="2014" name="Science">
        <title>Ancient hybridizations among the ancestral genomes of bread wheat.</title>
        <authorList>
            <consortium name="International Wheat Genome Sequencing Consortium,"/>
            <person name="Marcussen T."/>
            <person name="Sandve S.R."/>
            <person name="Heier L."/>
            <person name="Spannagl M."/>
            <person name="Pfeifer M."/>
            <person name="Jakobsen K.S."/>
            <person name="Wulff B.B."/>
            <person name="Steuernagel B."/>
            <person name="Mayer K.F."/>
            <person name="Olsen O.A."/>
        </authorList>
    </citation>
    <scope>NUCLEOTIDE SEQUENCE [LARGE SCALE GENOMIC DNA]</scope>
    <source>
        <strain evidence="3">cv. AL8/78</strain>
    </source>
</reference>
<feature type="signal peptide" evidence="1">
    <location>
        <begin position="1"/>
        <end position="21"/>
    </location>
</feature>
<proteinExistence type="predicted"/>
<evidence type="ECO:0000256" key="1">
    <source>
        <dbReference type="SAM" id="SignalP"/>
    </source>
</evidence>
<organism evidence="2 3">
    <name type="scientific">Aegilops tauschii subsp. strangulata</name>
    <name type="common">Goatgrass</name>
    <dbReference type="NCBI Taxonomy" id="200361"/>
    <lineage>
        <taxon>Eukaryota</taxon>
        <taxon>Viridiplantae</taxon>
        <taxon>Streptophyta</taxon>
        <taxon>Embryophyta</taxon>
        <taxon>Tracheophyta</taxon>
        <taxon>Spermatophyta</taxon>
        <taxon>Magnoliopsida</taxon>
        <taxon>Liliopsida</taxon>
        <taxon>Poales</taxon>
        <taxon>Poaceae</taxon>
        <taxon>BOP clade</taxon>
        <taxon>Pooideae</taxon>
        <taxon>Triticodae</taxon>
        <taxon>Triticeae</taxon>
        <taxon>Triticinae</taxon>
        <taxon>Aegilops</taxon>
    </lineage>
</organism>
<dbReference type="Proteomes" id="UP000015105">
    <property type="component" value="Chromosome 1D"/>
</dbReference>
<accession>A0A452YI63</accession>
<protein>
    <submittedName>
        <fullName evidence="2">Uncharacterized protein</fullName>
    </submittedName>
</protein>
<keyword evidence="3" id="KW-1185">Reference proteome</keyword>
<dbReference type="Gramene" id="AET1Gv20421900.17">
    <property type="protein sequence ID" value="AET1Gv20421900.17"/>
    <property type="gene ID" value="AET1Gv20421900"/>
</dbReference>
<reference evidence="3" key="2">
    <citation type="journal article" date="2017" name="Nat. Plants">
        <title>The Aegilops tauschii genome reveals multiple impacts of transposons.</title>
        <authorList>
            <person name="Zhao G."/>
            <person name="Zou C."/>
            <person name="Li K."/>
            <person name="Wang K."/>
            <person name="Li T."/>
            <person name="Gao L."/>
            <person name="Zhang X."/>
            <person name="Wang H."/>
            <person name="Yang Z."/>
            <person name="Liu X."/>
            <person name="Jiang W."/>
            <person name="Mao L."/>
            <person name="Kong X."/>
            <person name="Jiao Y."/>
            <person name="Jia J."/>
        </authorList>
    </citation>
    <scope>NUCLEOTIDE SEQUENCE [LARGE SCALE GENOMIC DNA]</scope>
    <source>
        <strain evidence="3">cv. AL8/78</strain>
    </source>
</reference>